<reference evidence="2 3" key="1">
    <citation type="submission" date="2013-01" db="EMBL/GenBank/DDBJ databases">
        <authorList>
            <person name="Harkins D.M."/>
            <person name="Durkin A.S."/>
            <person name="Brinkac L.M."/>
            <person name="Haft D.H."/>
            <person name="Selengut J.D."/>
            <person name="Sanka R."/>
            <person name="DePew J."/>
            <person name="Purushe J."/>
            <person name="Tulsiani S.M."/>
            <person name="Graham G.C."/>
            <person name="Burns M.-A."/>
            <person name="Dohnt M.F."/>
            <person name="Smythe L.D."/>
            <person name="McKay D.B."/>
            <person name="Craig S.B."/>
            <person name="Vinetz J.M."/>
            <person name="Sutton G.G."/>
            <person name="Nierman W.C."/>
            <person name="Fouts D.E."/>
        </authorList>
    </citation>
    <scope>NUCLEOTIDE SEQUENCE [LARGE SCALE GENOMIC DNA]</scope>
    <source>
        <strain evidence="2 3">LT2116</strain>
    </source>
</reference>
<proteinExistence type="predicted"/>
<evidence type="ECO:0000256" key="1">
    <source>
        <dbReference type="SAM" id="Coils"/>
    </source>
</evidence>
<evidence type="ECO:0000313" key="2">
    <source>
        <dbReference type="EMBL" id="EMF81260.1"/>
    </source>
</evidence>
<organism evidence="2 3">
    <name type="scientific">Leptospira weilii serovar Topaz str. LT2116</name>
    <dbReference type="NCBI Taxonomy" id="1088540"/>
    <lineage>
        <taxon>Bacteria</taxon>
        <taxon>Pseudomonadati</taxon>
        <taxon>Spirochaetota</taxon>
        <taxon>Spirochaetia</taxon>
        <taxon>Leptospirales</taxon>
        <taxon>Leptospiraceae</taxon>
        <taxon>Leptospira</taxon>
    </lineage>
</organism>
<gene>
    <name evidence="2" type="ORF">LEP1GSC188_1883</name>
</gene>
<keyword evidence="1" id="KW-0175">Coiled coil</keyword>
<protein>
    <submittedName>
        <fullName evidence="2">Uncharacterized protein</fullName>
    </submittedName>
</protein>
<dbReference type="Proteomes" id="UP000011770">
    <property type="component" value="Unassembled WGS sequence"/>
</dbReference>
<sequence length="137" mass="16048">MKKASAKIKGNKKSKVERKMEKLSNQLQQQEIKPMEYAENFPIKVDRYSQADVIETAIAEYTKEYSLKEFIELVSDSDASIKVVRFFVLSCLTNLLDGFETLKNNKGGKKAFGLLHRRAIDESRRVYPWLYHKYYQN</sequence>
<dbReference type="EMBL" id="AHOR02000036">
    <property type="protein sequence ID" value="EMF81260.1"/>
    <property type="molecule type" value="Genomic_DNA"/>
</dbReference>
<name>M3GXM8_9LEPT</name>
<dbReference type="AlphaFoldDB" id="M3GXM8"/>
<evidence type="ECO:0000313" key="3">
    <source>
        <dbReference type="Proteomes" id="UP000011770"/>
    </source>
</evidence>
<accession>M3GXM8</accession>
<comment type="caution">
    <text evidence="2">The sequence shown here is derived from an EMBL/GenBank/DDBJ whole genome shotgun (WGS) entry which is preliminary data.</text>
</comment>
<feature type="coiled-coil region" evidence="1">
    <location>
        <begin position="6"/>
        <end position="33"/>
    </location>
</feature>